<keyword evidence="2 4" id="KW-0807">Transducer</keyword>
<keyword evidence="5" id="KW-0812">Transmembrane</keyword>
<evidence type="ECO:0000259" key="7">
    <source>
        <dbReference type="PROSITE" id="PS50885"/>
    </source>
</evidence>
<dbReference type="HOGENOM" id="CLU_000445_107_27_6"/>
<dbReference type="KEGG" id="awd:AWOD_II_0196"/>
<dbReference type="EMBL" id="LN554847">
    <property type="protein sequence ID" value="CED56847.1"/>
    <property type="molecule type" value="Genomic_DNA"/>
</dbReference>
<reference evidence="9" key="1">
    <citation type="submission" date="2014-09" db="EMBL/GenBank/DDBJ databases">
        <authorList>
            <person name="Hjerde E."/>
        </authorList>
    </citation>
    <scope>NUCLEOTIDE SEQUENCE [LARGE SCALE GENOMIC DNA]</scope>
    <source>
        <strain evidence="9">06/09/139</strain>
    </source>
</reference>
<sequence>MINQLRISTKIRLFITTILCVIFFSGLYIYKMFTPVTQSWNLYQDQVASRQVMLMDIKAQFGYGGMIHNFKNYVLRGDDKYTSRIEKNYQALLNDINKYQQLSSLATEERQALTAIKTVAKNYFDNSRVVQRMFTEGATAEYIDSQVKISDSPALKGFEVLDKKYHELTRDYGVVINTTISDGQTATLIGLTTIAVLVIITLTLLYRSILDPLRTLRTTMQDIAQGKGDLSVRLNTNRKDEFGELAASFNTFVSSLDSLIKEQREIINNIKLSADSLSDITTKSDHSIQTQHMNTEQLVTAIDQLTATVHHVSTNSNTAKEMAITVSQKAHSGQHAVENTMYQIQNINTHLQEASGIVMDVNRASDNIGQVLNVISEIAEQTNLLALNAAIEAARAGESGRGFAVVADEVRGLAQRTGTSLDDIKKIILDLQSGVSNAVDAMSKGRSEVEEGNSVAQTANTNINEVVSSINGVEEMNIQISTASEQQNAVVAEMNSNVHKISEMTTAISDDSESIVLQSESLAHMTSKLTTLVAKFKVSA</sequence>
<dbReference type="Proteomes" id="UP000032427">
    <property type="component" value="Chromosome 2"/>
</dbReference>
<proteinExistence type="inferred from homology"/>
<dbReference type="Pfam" id="PF00672">
    <property type="entry name" value="HAMP"/>
    <property type="match status" value="1"/>
</dbReference>
<keyword evidence="9" id="KW-1185">Reference proteome</keyword>
<dbReference type="PROSITE" id="PS50885">
    <property type="entry name" value="HAMP"/>
    <property type="match status" value="1"/>
</dbReference>
<feature type="domain" description="Methyl-accepting transducer" evidence="6">
    <location>
        <begin position="266"/>
        <end position="502"/>
    </location>
</feature>
<protein>
    <submittedName>
        <fullName evidence="8">Methyl-accepting chemotaxis protein</fullName>
    </submittedName>
</protein>
<comment type="subcellular location">
    <subcellularLocation>
        <location evidence="1">Membrane</location>
    </subcellularLocation>
</comment>
<dbReference type="CDD" id="cd06225">
    <property type="entry name" value="HAMP"/>
    <property type="match status" value="1"/>
</dbReference>
<comment type="similarity">
    <text evidence="3">Belongs to the methyl-accepting chemotaxis (MCP) protein family.</text>
</comment>
<feature type="transmembrane region" description="Helical" evidence="5">
    <location>
        <begin position="12"/>
        <end position="30"/>
    </location>
</feature>
<dbReference type="Pfam" id="PF00015">
    <property type="entry name" value="MCPsignal"/>
    <property type="match status" value="1"/>
</dbReference>
<dbReference type="PRINTS" id="PR00260">
    <property type="entry name" value="CHEMTRNSDUCR"/>
</dbReference>
<dbReference type="STRING" id="80852.AWOD_II_0196"/>
<dbReference type="InterPro" id="IPR003660">
    <property type="entry name" value="HAMP_dom"/>
</dbReference>
<evidence type="ECO:0000256" key="1">
    <source>
        <dbReference type="ARBA" id="ARBA00004370"/>
    </source>
</evidence>
<keyword evidence="5" id="KW-1133">Transmembrane helix</keyword>
<evidence type="ECO:0000256" key="5">
    <source>
        <dbReference type="SAM" id="Phobius"/>
    </source>
</evidence>
<dbReference type="CDD" id="cd11386">
    <property type="entry name" value="MCP_signal"/>
    <property type="match status" value="1"/>
</dbReference>
<evidence type="ECO:0000313" key="9">
    <source>
        <dbReference type="Proteomes" id="UP000032427"/>
    </source>
</evidence>
<dbReference type="GO" id="GO:0004888">
    <property type="term" value="F:transmembrane signaling receptor activity"/>
    <property type="evidence" value="ECO:0007669"/>
    <property type="project" value="InterPro"/>
</dbReference>
<dbReference type="GO" id="GO:0007165">
    <property type="term" value="P:signal transduction"/>
    <property type="evidence" value="ECO:0007669"/>
    <property type="project" value="UniProtKB-KW"/>
</dbReference>
<dbReference type="SUPFAM" id="SSF58104">
    <property type="entry name" value="Methyl-accepting chemotaxis protein (MCP) signaling domain"/>
    <property type="match status" value="1"/>
</dbReference>
<feature type="domain" description="HAMP" evidence="7">
    <location>
        <begin position="207"/>
        <end position="261"/>
    </location>
</feature>
<organism evidence="8 9">
    <name type="scientific">Aliivibrio wodanis</name>
    <dbReference type="NCBI Taxonomy" id="80852"/>
    <lineage>
        <taxon>Bacteria</taxon>
        <taxon>Pseudomonadati</taxon>
        <taxon>Pseudomonadota</taxon>
        <taxon>Gammaproteobacteria</taxon>
        <taxon>Vibrionales</taxon>
        <taxon>Vibrionaceae</taxon>
        <taxon>Aliivibrio</taxon>
    </lineage>
</organism>
<name>A0A090I978_9GAMM</name>
<gene>
    <name evidence="8" type="ORF">AWOD_II_0196</name>
</gene>
<keyword evidence="5" id="KW-0472">Membrane</keyword>
<evidence type="ECO:0000256" key="4">
    <source>
        <dbReference type="PROSITE-ProRule" id="PRU00284"/>
    </source>
</evidence>
<dbReference type="PANTHER" id="PTHR32089:SF112">
    <property type="entry name" value="LYSOZYME-LIKE PROTEIN-RELATED"/>
    <property type="match status" value="1"/>
</dbReference>
<dbReference type="PANTHER" id="PTHR32089">
    <property type="entry name" value="METHYL-ACCEPTING CHEMOTAXIS PROTEIN MCPB"/>
    <property type="match status" value="1"/>
</dbReference>
<dbReference type="GO" id="GO:0006935">
    <property type="term" value="P:chemotaxis"/>
    <property type="evidence" value="ECO:0007669"/>
    <property type="project" value="InterPro"/>
</dbReference>
<evidence type="ECO:0000256" key="3">
    <source>
        <dbReference type="ARBA" id="ARBA00029447"/>
    </source>
</evidence>
<dbReference type="GO" id="GO:0016020">
    <property type="term" value="C:membrane"/>
    <property type="evidence" value="ECO:0007669"/>
    <property type="project" value="UniProtKB-SubCell"/>
</dbReference>
<dbReference type="InterPro" id="IPR004089">
    <property type="entry name" value="MCPsignal_dom"/>
</dbReference>
<accession>A0A090I978</accession>
<evidence type="ECO:0000313" key="8">
    <source>
        <dbReference type="EMBL" id="CED56847.1"/>
    </source>
</evidence>
<dbReference type="OrthoDB" id="2489132at2"/>
<evidence type="ECO:0000259" key="6">
    <source>
        <dbReference type="PROSITE" id="PS50111"/>
    </source>
</evidence>
<dbReference type="PROSITE" id="PS50111">
    <property type="entry name" value="CHEMOTAXIS_TRANSDUC_2"/>
    <property type="match status" value="1"/>
</dbReference>
<dbReference type="Gene3D" id="1.10.287.950">
    <property type="entry name" value="Methyl-accepting chemotaxis protein"/>
    <property type="match status" value="1"/>
</dbReference>
<dbReference type="SMART" id="SM00283">
    <property type="entry name" value="MA"/>
    <property type="match status" value="1"/>
</dbReference>
<dbReference type="GeneID" id="28542440"/>
<dbReference type="InterPro" id="IPR004090">
    <property type="entry name" value="Chemotax_Me-accpt_rcpt"/>
</dbReference>
<dbReference type="PATRIC" id="fig|80852.17.peg.2944"/>
<dbReference type="SMART" id="SM00304">
    <property type="entry name" value="HAMP"/>
    <property type="match status" value="1"/>
</dbReference>
<evidence type="ECO:0000256" key="2">
    <source>
        <dbReference type="ARBA" id="ARBA00023224"/>
    </source>
</evidence>
<feature type="transmembrane region" description="Helical" evidence="5">
    <location>
        <begin position="186"/>
        <end position="206"/>
    </location>
</feature>
<dbReference type="FunFam" id="1.10.287.950:FF:000001">
    <property type="entry name" value="Methyl-accepting chemotaxis sensory transducer"/>
    <property type="match status" value="1"/>
</dbReference>
<dbReference type="AlphaFoldDB" id="A0A090I978"/>